<dbReference type="SMART" id="SM00129">
    <property type="entry name" value="KISc"/>
    <property type="match status" value="1"/>
</dbReference>
<keyword evidence="3 10" id="KW-0493">Microtubule</keyword>
<dbReference type="InterPro" id="IPR027417">
    <property type="entry name" value="P-loop_NTPase"/>
</dbReference>
<comment type="similarity">
    <text evidence="9 10">Belongs to the TRAFAC class myosin-kinesin ATPase superfamily. Kinesin family.</text>
</comment>
<evidence type="ECO:0000313" key="14">
    <source>
        <dbReference type="Proteomes" id="UP000193411"/>
    </source>
</evidence>
<evidence type="ECO:0000256" key="11">
    <source>
        <dbReference type="SAM" id="Coils"/>
    </source>
</evidence>
<evidence type="ECO:0000313" key="13">
    <source>
        <dbReference type="EMBL" id="ORZ31702.1"/>
    </source>
</evidence>
<dbReference type="Gene3D" id="3.40.850.10">
    <property type="entry name" value="Kinesin motor domain"/>
    <property type="match status" value="1"/>
</dbReference>
<evidence type="ECO:0000256" key="9">
    <source>
        <dbReference type="PROSITE-ProRule" id="PRU00283"/>
    </source>
</evidence>
<comment type="caution">
    <text evidence="13">The sequence shown here is derived from an EMBL/GenBank/DDBJ whole genome shotgun (WGS) entry which is preliminary data.</text>
</comment>
<dbReference type="Pfam" id="PF00225">
    <property type="entry name" value="Kinesin"/>
    <property type="match status" value="1"/>
</dbReference>
<evidence type="ECO:0000256" key="5">
    <source>
        <dbReference type="ARBA" id="ARBA00022840"/>
    </source>
</evidence>
<evidence type="ECO:0000256" key="3">
    <source>
        <dbReference type="ARBA" id="ARBA00022701"/>
    </source>
</evidence>
<gene>
    <name evidence="13" type="ORF">BCR44DRAFT_1416947</name>
</gene>
<proteinExistence type="inferred from homology"/>
<keyword evidence="13" id="KW-0378">Hydrolase</keyword>
<dbReference type="GO" id="GO:0007018">
    <property type="term" value="P:microtubule-based movement"/>
    <property type="evidence" value="ECO:0007669"/>
    <property type="project" value="InterPro"/>
</dbReference>
<dbReference type="GO" id="GO:0008017">
    <property type="term" value="F:microtubule binding"/>
    <property type="evidence" value="ECO:0007669"/>
    <property type="project" value="InterPro"/>
</dbReference>
<keyword evidence="7 9" id="KW-0505">Motor protein</keyword>
<evidence type="ECO:0000256" key="8">
    <source>
        <dbReference type="ARBA" id="ARBA00023212"/>
    </source>
</evidence>
<dbReference type="PRINTS" id="PR00380">
    <property type="entry name" value="KINESINHEAVY"/>
</dbReference>
<evidence type="ECO:0000256" key="10">
    <source>
        <dbReference type="RuleBase" id="RU000394"/>
    </source>
</evidence>
<comment type="subcellular location">
    <subcellularLocation>
        <location evidence="1">Cytoplasm</location>
        <location evidence="1">Cytoskeleton</location>
    </subcellularLocation>
</comment>
<dbReference type="PROSITE" id="PS00411">
    <property type="entry name" value="KINESIN_MOTOR_1"/>
    <property type="match status" value="1"/>
</dbReference>
<feature type="domain" description="Kinesin motor" evidence="12">
    <location>
        <begin position="1"/>
        <end position="306"/>
    </location>
</feature>
<evidence type="ECO:0000256" key="4">
    <source>
        <dbReference type="ARBA" id="ARBA00022741"/>
    </source>
</evidence>
<evidence type="ECO:0000259" key="12">
    <source>
        <dbReference type="PROSITE" id="PS50067"/>
    </source>
</evidence>
<keyword evidence="14" id="KW-1185">Reference proteome</keyword>
<feature type="binding site" evidence="9">
    <location>
        <begin position="63"/>
        <end position="70"/>
    </location>
    <ligand>
        <name>ATP</name>
        <dbReference type="ChEBI" id="CHEBI:30616"/>
    </ligand>
</feature>
<keyword evidence="6 11" id="KW-0175">Coiled coil</keyword>
<dbReference type="GO" id="GO:0005524">
    <property type="term" value="F:ATP binding"/>
    <property type="evidence" value="ECO:0007669"/>
    <property type="project" value="UniProtKB-UniRule"/>
</dbReference>
<dbReference type="Proteomes" id="UP000193411">
    <property type="component" value="Unassembled WGS sequence"/>
</dbReference>
<keyword evidence="4 9" id="KW-0547">Nucleotide-binding</keyword>
<evidence type="ECO:0000256" key="1">
    <source>
        <dbReference type="ARBA" id="ARBA00004245"/>
    </source>
</evidence>
<dbReference type="SUPFAM" id="SSF52540">
    <property type="entry name" value="P-loop containing nucleoside triphosphate hydrolases"/>
    <property type="match status" value="1"/>
</dbReference>
<keyword evidence="5 9" id="KW-0067">ATP-binding</keyword>
<dbReference type="FunFam" id="3.40.850.10:FF:000029">
    <property type="entry name" value="Kinesin-like protein KIF17"/>
    <property type="match status" value="1"/>
</dbReference>
<dbReference type="OrthoDB" id="3176171at2759"/>
<dbReference type="GO" id="GO:0005874">
    <property type="term" value="C:microtubule"/>
    <property type="evidence" value="ECO:0007669"/>
    <property type="project" value="UniProtKB-KW"/>
</dbReference>
<dbReference type="EMBL" id="MCFL01000056">
    <property type="protein sequence ID" value="ORZ31702.1"/>
    <property type="molecule type" value="Genomic_DNA"/>
</dbReference>
<dbReference type="InterPro" id="IPR001752">
    <property type="entry name" value="Kinesin_motor_dom"/>
</dbReference>
<dbReference type="GO" id="GO:0016787">
    <property type="term" value="F:hydrolase activity"/>
    <property type="evidence" value="ECO:0007669"/>
    <property type="project" value="UniProtKB-KW"/>
</dbReference>
<accession>A0A1Y2HF53</accession>
<dbReference type="GO" id="GO:0003777">
    <property type="term" value="F:microtubule motor activity"/>
    <property type="evidence" value="ECO:0007669"/>
    <property type="project" value="InterPro"/>
</dbReference>
<dbReference type="InterPro" id="IPR019821">
    <property type="entry name" value="Kinesin_motor_CS"/>
</dbReference>
<name>A0A1Y2HF53_9FUNG</name>
<keyword evidence="8" id="KW-0206">Cytoskeleton</keyword>
<sequence>MDGNACSVSITDPNAPATDPPKQFTFDSAFDWNSQQIDVYNKTALPIVESVLNGYNGTIFAYGQTGTGKTFSMEGVRNIPELRGIIPNSFEHIFSHIRSAGAGVKFLVRASYLEIYNEEVRDLLASGATKLELKEHPESGIYVKDLSSFVVKDVEEIDKLMNQGNKNRSVGFTEMNARSSRSHSIFTITIEMSEERDGKECIRMGKLHLVDLAGSERQSKTGATGDRLKEATKINLSLSCLGNVIKALVDGKSSHVPYRDSKLTRLLQDSLGGNAKTMMIATLSPASYNYDETISTLRYAARAKNIKNKPKVNEDPKDAMLRMFQEEIQRLKAQLENEGGGAIAAGPRKKGGLSLEEMKLMEQRIEEEKRAILESKDMIESEKQALLKALASRQDEIDAERRMREDLVNKLEQMESKLLVGGVNLLDKEVQQREELARQAAEVEARKQQQLDLQRQMQQEEEAALQMEEEYNSLQEEAAAKTAKIKKLWTILMNHKTELKDLTAEYQREREDLLDTIRDLSRELKLKMKLVDRFIPVKELQLIESNAAWDEVNEQWHIRLRRTQGTMFGQITCILSNCNRLLDLKDISRDLLQPVSITSWGRLGLWRPWPMCGQVHILEIRLLAV</sequence>
<feature type="coiled-coil region" evidence="11">
    <location>
        <begin position="358"/>
        <end position="523"/>
    </location>
</feature>
<keyword evidence="2" id="KW-0963">Cytoplasm</keyword>
<dbReference type="PROSITE" id="PS50067">
    <property type="entry name" value="KINESIN_MOTOR_2"/>
    <property type="match status" value="1"/>
</dbReference>
<protein>
    <recommendedName>
        <fullName evidence="10">Kinesin-like protein</fullName>
    </recommendedName>
</protein>
<organism evidence="13 14">
    <name type="scientific">Catenaria anguillulae PL171</name>
    <dbReference type="NCBI Taxonomy" id="765915"/>
    <lineage>
        <taxon>Eukaryota</taxon>
        <taxon>Fungi</taxon>
        <taxon>Fungi incertae sedis</taxon>
        <taxon>Blastocladiomycota</taxon>
        <taxon>Blastocladiomycetes</taxon>
        <taxon>Blastocladiales</taxon>
        <taxon>Catenariaceae</taxon>
        <taxon>Catenaria</taxon>
    </lineage>
</organism>
<dbReference type="STRING" id="765915.A0A1Y2HF53"/>
<dbReference type="InterPro" id="IPR027640">
    <property type="entry name" value="Kinesin-like_fam"/>
</dbReference>
<evidence type="ECO:0000256" key="2">
    <source>
        <dbReference type="ARBA" id="ARBA00022490"/>
    </source>
</evidence>
<dbReference type="PANTHER" id="PTHR47969">
    <property type="entry name" value="CHROMOSOME-ASSOCIATED KINESIN KIF4A-RELATED"/>
    <property type="match status" value="1"/>
</dbReference>
<evidence type="ECO:0000256" key="7">
    <source>
        <dbReference type="ARBA" id="ARBA00023175"/>
    </source>
</evidence>
<evidence type="ECO:0000256" key="6">
    <source>
        <dbReference type="ARBA" id="ARBA00023054"/>
    </source>
</evidence>
<dbReference type="InterPro" id="IPR036961">
    <property type="entry name" value="Kinesin_motor_dom_sf"/>
</dbReference>
<dbReference type="PANTHER" id="PTHR47969:SF21">
    <property type="entry name" value="KINESIN-LIKE PROTEIN"/>
    <property type="match status" value="1"/>
</dbReference>
<dbReference type="AlphaFoldDB" id="A0A1Y2HF53"/>
<reference evidence="13 14" key="1">
    <citation type="submission" date="2016-07" db="EMBL/GenBank/DDBJ databases">
        <title>Pervasive Adenine N6-methylation of Active Genes in Fungi.</title>
        <authorList>
            <consortium name="DOE Joint Genome Institute"/>
            <person name="Mondo S.J."/>
            <person name="Dannebaum R.O."/>
            <person name="Kuo R.C."/>
            <person name="Labutti K."/>
            <person name="Haridas S."/>
            <person name="Kuo A."/>
            <person name="Salamov A."/>
            <person name="Ahrendt S.R."/>
            <person name="Lipzen A."/>
            <person name="Sullivan W."/>
            <person name="Andreopoulos W.B."/>
            <person name="Clum A."/>
            <person name="Lindquist E."/>
            <person name="Daum C."/>
            <person name="Ramamoorthy G.K."/>
            <person name="Gryganskyi A."/>
            <person name="Culley D."/>
            <person name="Magnuson J.K."/>
            <person name="James T.Y."/>
            <person name="O'Malley M.A."/>
            <person name="Stajich J.E."/>
            <person name="Spatafora J.W."/>
            <person name="Visel A."/>
            <person name="Grigoriev I.V."/>
        </authorList>
    </citation>
    <scope>NUCLEOTIDE SEQUENCE [LARGE SCALE GENOMIC DNA]</scope>
    <source>
        <strain evidence="13 14">PL171</strain>
    </source>
</reference>